<dbReference type="InterPro" id="IPR051058">
    <property type="entry name" value="GDSL_Est/Lipase"/>
</dbReference>
<dbReference type="Gene3D" id="2.40.128.130">
    <property type="entry name" value="Autotransporter beta-domain"/>
    <property type="match status" value="1"/>
</dbReference>
<evidence type="ECO:0000256" key="2">
    <source>
        <dbReference type="ARBA" id="ARBA00022729"/>
    </source>
</evidence>
<evidence type="ECO:0000259" key="6">
    <source>
        <dbReference type="PROSITE" id="PS51208"/>
    </source>
</evidence>
<evidence type="ECO:0000256" key="3">
    <source>
        <dbReference type="ARBA" id="ARBA00022801"/>
    </source>
</evidence>
<dbReference type="PIRSF" id="PIRSF037375">
    <property type="entry name" value="Autotrns_EstA"/>
    <property type="match status" value="1"/>
</dbReference>
<dbReference type="InterPro" id="IPR005546">
    <property type="entry name" value="Autotransporte_beta"/>
</dbReference>
<sequence length="599" mass="63784">MKKTCLALALLALHTGTQAQTFSNTYFIGDSLSDSGQFGSRFTTNPGQVWSQVLAQKLGTGADPSSQSGSNYAVGGARVAVDELLDPTSAPGPTNPPLPAMTTQTAQLLAAHNGRLDGQALYSVWGGANDLFAVVQDPLNMSQIVADSVGNQAALINTLSQAGARYILVPNIPDLGMTPEFSGSAIGAGIATLLSDTYNQAFTQQLNSSPANIIPMNVSALLHEVAANPQAYGFSNVNTAACGSVSSRLCTPADLVAPGADQTYLFADGVHPTAGGHAVIADYAHAIVSAPSQVAMLASAANTVGQMQMQHIDRRLQTVSSSQDKDLSVWFQGEAVNRNNSSANSRLDGTQAAWKLGLDKRLDDWTVGAYLSYENLDGDTDEEGTYSQKRQSAGLYGRWQSDNLWVNAQIFYSDLDNKTRRHLRLGSATREHQAKAGGKQYGGKISTGYDWQAGTVTHGPLLSLSMQKSKIKALSEDGQGLSTSMGFDAQDQTSVQSSLGYQINVAVSNQWSVYASAEWLHEFKKPAEQLGARLQDGVYNSRHFYLPTGQERVRDTGLLELGTVGQLNSKWSLGAGVSTQVGKATSSQTSLYLNTAYRF</sequence>
<dbReference type="SMART" id="SM00869">
    <property type="entry name" value="Autotransporter"/>
    <property type="match status" value="1"/>
</dbReference>
<feature type="active site" evidence="4">
    <location>
        <position position="271"/>
    </location>
</feature>
<dbReference type="InterPro" id="IPR001087">
    <property type="entry name" value="GDSL"/>
</dbReference>
<feature type="chain" id="PRO_5034248315" evidence="5">
    <location>
        <begin position="20"/>
        <end position="599"/>
    </location>
</feature>
<comment type="similarity">
    <text evidence="1">Belongs to the 'GDSL' lipolytic enzyme family.</text>
</comment>
<dbReference type="RefSeq" id="WP_189391759.1">
    <property type="nucleotide sequence ID" value="NZ_BMZN01000002.1"/>
</dbReference>
<reference evidence="8" key="1">
    <citation type="journal article" date="2019" name="Int. J. Syst. Evol. Microbiol.">
        <title>The Global Catalogue of Microorganisms (GCM) 10K type strain sequencing project: providing services to taxonomists for standard genome sequencing and annotation.</title>
        <authorList>
            <consortium name="The Broad Institute Genomics Platform"/>
            <consortium name="The Broad Institute Genome Sequencing Center for Infectious Disease"/>
            <person name="Wu L."/>
            <person name="Ma J."/>
        </authorList>
    </citation>
    <scope>NUCLEOTIDE SEQUENCE [LARGE SCALE GENOMIC DNA]</scope>
    <source>
        <strain evidence="8">KCTC 42083</strain>
    </source>
</reference>
<evidence type="ECO:0000313" key="7">
    <source>
        <dbReference type="EMBL" id="GHC43565.1"/>
    </source>
</evidence>
<dbReference type="AlphaFoldDB" id="A0A8H9II00"/>
<dbReference type="PANTHER" id="PTHR45648">
    <property type="entry name" value="GDSL LIPASE/ACYLHYDROLASE FAMILY PROTEIN (AFU_ORTHOLOGUE AFUA_4G14700)"/>
    <property type="match status" value="1"/>
</dbReference>
<gene>
    <name evidence="7" type="primary">estA</name>
    <name evidence="7" type="ORF">GCM10010096_13320</name>
</gene>
<comment type="caution">
    <text evidence="7">The sequence shown here is derived from an EMBL/GenBank/DDBJ whole genome shotgun (WGS) entry which is preliminary data.</text>
</comment>
<dbReference type="InterPro" id="IPR036709">
    <property type="entry name" value="Autotransporte_beta_dom_sf"/>
</dbReference>
<organism evidence="7 8">
    <name type="scientific">Alcaligenes pakistanensis</name>
    <dbReference type="NCBI Taxonomy" id="1482717"/>
    <lineage>
        <taxon>Bacteria</taxon>
        <taxon>Pseudomonadati</taxon>
        <taxon>Pseudomonadota</taxon>
        <taxon>Betaproteobacteria</taxon>
        <taxon>Burkholderiales</taxon>
        <taxon>Alcaligenaceae</taxon>
        <taxon>Alcaligenes</taxon>
    </lineage>
</organism>
<dbReference type="PROSITE" id="PS51208">
    <property type="entry name" value="AUTOTRANSPORTER"/>
    <property type="match status" value="1"/>
</dbReference>
<feature type="domain" description="Autotransporter" evidence="6">
    <location>
        <begin position="322"/>
        <end position="599"/>
    </location>
</feature>
<dbReference type="GO" id="GO:0016788">
    <property type="term" value="F:hydrolase activity, acting on ester bonds"/>
    <property type="evidence" value="ECO:0007669"/>
    <property type="project" value="InterPro"/>
</dbReference>
<dbReference type="NCBIfam" id="TIGR01414">
    <property type="entry name" value="autotrans_barl"/>
    <property type="match status" value="1"/>
</dbReference>
<evidence type="ECO:0000256" key="5">
    <source>
        <dbReference type="SAM" id="SignalP"/>
    </source>
</evidence>
<protein>
    <submittedName>
        <fullName evidence="7">Lipase/esterase</fullName>
    </submittedName>
</protein>
<dbReference type="GO" id="GO:0019867">
    <property type="term" value="C:outer membrane"/>
    <property type="evidence" value="ECO:0007669"/>
    <property type="project" value="InterPro"/>
</dbReference>
<dbReference type="EMBL" id="BMZN01000002">
    <property type="protein sequence ID" value="GHC43565.1"/>
    <property type="molecule type" value="Genomic_DNA"/>
</dbReference>
<keyword evidence="2 5" id="KW-0732">Signal</keyword>
<evidence type="ECO:0000256" key="1">
    <source>
        <dbReference type="ARBA" id="ARBA00008668"/>
    </source>
</evidence>
<keyword evidence="8" id="KW-1185">Reference proteome</keyword>
<feature type="active site" description="Nucleophile" evidence="4">
    <location>
        <position position="31"/>
    </location>
</feature>
<feature type="signal peptide" evidence="5">
    <location>
        <begin position="1"/>
        <end position="19"/>
    </location>
</feature>
<dbReference type="Gene3D" id="3.40.50.1110">
    <property type="entry name" value="SGNH hydrolase"/>
    <property type="match status" value="1"/>
</dbReference>
<dbReference type="InterPro" id="IPR036514">
    <property type="entry name" value="SGNH_hydro_sf"/>
</dbReference>
<dbReference type="PANTHER" id="PTHR45648:SF22">
    <property type="entry name" value="GDSL LIPASE_ACYLHYDROLASE FAMILY PROTEIN (AFU_ORTHOLOGUE AFUA_4G14700)"/>
    <property type="match status" value="1"/>
</dbReference>
<dbReference type="Proteomes" id="UP000608923">
    <property type="component" value="Unassembled WGS sequence"/>
</dbReference>
<dbReference type="InterPro" id="IPR017186">
    <property type="entry name" value="Lipase_autotranspt_EstA"/>
</dbReference>
<dbReference type="InterPro" id="IPR006315">
    <property type="entry name" value="OM_autotransptr_brl_dom"/>
</dbReference>
<dbReference type="SUPFAM" id="SSF52266">
    <property type="entry name" value="SGNH hydrolase"/>
    <property type="match status" value="1"/>
</dbReference>
<dbReference type="Pfam" id="PF00657">
    <property type="entry name" value="Lipase_GDSL"/>
    <property type="match status" value="1"/>
</dbReference>
<feature type="active site" evidence="4">
    <location>
        <position position="268"/>
    </location>
</feature>
<evidence type="ECO:0000256" key="4">
    <source>
        <dbReference type="PIRSR" id="PIRSR037375-1"/>
    </source>
</evidence>
<dbReference type="Pfam" id="PF03797">
    <property type="entry name" value="Autotransporter"/>
    <property type="match status" value="1"/>
</dbReference>
<accession>A0A8H9II00</accession>
<dbReference type="SUPFAM" id="SSF103515">
    <property type="entry name" value="Autotransporter"/>
    <property type="match status" value="1"/>
</dbReference>
<name>A0A8H9II00_9BURK</name>
<proteinExistence type="inferred from homology"/>
<keyword evidence="3" id="KW-0378">Hydrolase</keyword>
<evidence type="ECO:0000313" key="8">
    <source>
        <dbReference type="Proteomes" id="UP000608923"/>
    </source>
</evidence>
<dbReference type="CDD" id="cd01847">
    <property type="entry name" value="Triacylglycerol_lipase_like"/>
    <property type="match status" value="1"/>
</dbReference>